<proteinExistence type="predicted"/>
<evidence type="ECO:0000313" key="1">
    <source>
        <dbReference type="EMBL" id="KAJ8972660.1"/>
    </source>
</evidence>
<sequence>MGGDMAFVAAPMYITEIANQNIRGFFKYNLHYDVDRSFNNIFSRTISTALCPPVIGTVLLLIELITFSSMPETLFNNKYEEAKKSLPPGSINTELNDITKAKMDSGISL</sequence>
<name>A0ABQ9J3Y2_9CUCU</name>
<protein>
    <submittedName>
        <fullName evidence="1">Uncharacterized protein</fullName>
    </submittedName>
</protein>
<dbReference type="EMBL" id="JAPWTJ010001314">
    <property type="protein sequence ID" value="KAJ8972660.1"/>
    <property type="molecule type" value="Genomic_DNA"/>
</dbReference>
<organism evidence="1 2">
    <name type="scientific">Molorchus minor</name>
    <dbReference type="NCBI Taxonomy" id="1323400"/>
    <lineage>
        <taxon>Eukaryota</taxon>
        <taxon>Metazoa</taxon>
        <taxon>Ecdysozoa</taxon>
        <taxon>Arthropoda</taxon>
        <taxon>Hexapoda</taxon>
        <taxon>Insecta</taxon>
        <taxon>Pterygota</taxon>
        <taxon>Neoptera</taxon>
        <taxon>Endopterygota</taxon>
        <taxon>Coleoptera</taxon>
        <taxon>Polyphaga</taxon>
        <taxon>Cucujiformia</taxon>
        <taxon>Chrysomeloidea</taxon>
        <taxon>Cerambycidae</taxon>
        <taxon>Lamiinae</taxon>
        <taxon>Monochamini</taxon>
        <taxon>Molorchus</taxon>
    </lineage>
</organism>
<evidence type="ECO:0000313" key="2">
    <source>
        <dbReference type="Proteomes" id="UP001162164"/>
    </source>
</evidence>
<reference evidence="1" key="1">
    <citation type="journal article" date="2023" name="Insect Mol. Biol.">
        <title>Genome sequencing provides insights into the evolution of gene families encoding plant cell wall-degrading enzymes in longhorned beetles.</title>
        <authorList>
            <person name="Shin N.R."/>
            <person name="Okamura Y."/>
            <person name="Kirsch R."/>
            <person name="Pauchet Y."/>
        </authorList>
    </citation>
    <scope>NUCLEOTIDE SEQUENCE</scope>
    <source>
        <strain evidence="1">MMC_N1</strain>
    </source>
</reference>
<comment type="caution">
    <text evidence="1">The sequence shown here is derived from an EMBL/GenBank/DDBJ whole genome shotgun (WGS) entry which is preliminary data.</text>
</comment>
<accession>A0ABQ9J3Y2</accession>
<keyword evidence="2" id="KW-1185">Reference proteome</keyword>
<dbReference type="Proteomes" id="UP001162164">
    <property type="component" value="Unassembled WGS sequence"/>
</dbReference>
<gene>
    <name evidence="1" type="ORF">NQ317_015380</name>
</gene>